<name>A0ABN0YYN1_9ACTN</name>
<protein>
    <recommendedName>
        <fullName evidence="1">N-acetyltransferase domain-containing protein</fullName>
    </recommendedName>
</protein>
<dbReference type="PROSITE" id="PS51186">
    <property type="entry name" value="GNAT"/>
    <property type="match status" value="1"/>
</dbReference>
<accession>A0ABN0YYN1</accession>
<dbReference type="Gene3D" id="3.40.630.30">
    <property type="match status" value="1"/>
</dbReference>
<comment type="caution">
    <text evidence="2">The sequence shown here is derived from an EMBL/GenBank/DDBJ whole genome shotgun (WGS) entry which is preliminary data.</text>
</comment>
<evidence type="ECO:0000259" key="1">
    <source>
        <dbReference type="PROSITE" id="PS51186"/>
    </source>
</evidence>
<sequence length="274" mass="30843">MGPAQLHETDVAAFSASPKVRRVRSAYRLVTWTTPHRLSPSCRDRVYGLLTDVAGRTFGTDHAPYWKARKENRFFDQIAALSLILAPDGEIVGWGCYQRHRFAGRRVVYLDVAGVLPEYRRDRLAARLQQSFLTYEILLRNPLRPTYLVLRTQNPAIHAGFTKHFGPQRVFPQPGRPVPPKIQQIGEEAAAHLGHADSFDPRTLVIDDALRGLADRLYAEPPASTDERLDAFFRERIGPGGAFLLVMRVGPLPLVACLVRQAARRMPARLRPHG</sequence>
<keyword evidence="3" id="KW-1185">Reference proteome</keyword>
<evidence type="ECO:0000313" key="3">
    <source>
        <dbReference type="Proteomes" id="UP001500879"/>
    </source>
</evidence>
<feature type="domain" description="N-acetyltransferase" evidence="1">
    <location>
        <begin position="33"/>
        <end position="179"/>
    </location>
</feature>
<dbReference type="EMBL" id="BAAABX010000051">
    <property type="protein sequence ID" value="GAA0421898.1"/>
    <property type="molecule type" value="Genomic_DNA"/>
</dbReference>
<proteinExistence type="predicted"/>
<reference evidence="2 3" key="1">
    <citation type="journal article" date="2019" name="Int. J. Syst. Evol. Microbiol.">
        <title>The Global Catalogue of Microorganisms (GCM) 10K type strain sequencing project: providing services to taxonomists for standard genome sequencing and annotation.</title>
        <authorList>
            <consortium name="The Broad Institute Genomics Platform"/>
            <consortium name="The Broad Institute Genome Sequencing Center for Infectious Disease"/>
            <person name="Wu L."/>
            <person name="Ma J."/>
        </authorList>
    </citation>
    <scope>NUCLEOTIDE SEQUENCE [LARGE SCALE GENOMIC DNA]</scope>
    <source>
        <strain evidence="2 3">JCM 4788</strain>
    </source>
</reference>
<organism evidence="2 3">
    <name type="scientific">Streptomyces luteireticuli</name>
    <dbReference type="NCBI Taxonomy" id="173858"/>
    <lineage>
        <taxon>Bacteria</taxon>
        <taxon>Bacillati</taxon>
        <taxon>Actinomycetota</taxon>
        <taxon>Actinomycetes</taxon>
        <taxon>Kitasatosporales</taxon>
        <taxon>Streptomycetaceae</taxon>
        <taxon>Streptomyces</taxon>
    </lineage>
</organism>
<dbReference type="SUPFAM" id="SSF55729">
    <property type="entry name" value="Acyl-CoA N-acyltransferases (Nat)"/>
    <property type="match status" value="1"/>
</dbReference>
<gene>
    <name evidence="2" type="ORF">GCM10010357_49140</name>
</gene>
<dbReference type="Proteomes" id="UP001500879">
    <property type="component" value="Unassembled WGS sequence"/>
</dbReference>
<dbReference type="InterPro" id="IPR000182">
    <property type="entry name" value="GNAT_dom"/>
</dbReference>
<evidence type="ECO:0000313" key="2">
    <source>
        <dbReference type="EMBL" id="GAA0421898.1"/>
    </source>
</evidence>
<dbReference type="Pfam" id="PF00583">
    <property type="entry name" value="Acetyltransf_1"/>
    <property type="match status" value="1"/>
</dbReference>
<dbReference type="InterPro" id="IPR016181">
    <property type="entry name" value="Acyl_CoA_acyltransferase"/>
</dbReference>